<organism evidence="1 2">
    <name type="scientific">candidate division MSBL1 archaeon SCGC-AAA259B11</name>
    <dbReference type="NCBI Taxonomy" id="1698260"/>
    <lineage>
        <taxon>Archaea</taxon>
        <taxon>Methanobacteriati</taxon>
        <taxon>Methanobacteriota</taxon>
        <taxon>candidate division MSBL1</taxon>
    </lineage>
</organism>
<dbReference type="EMBL" id="LHXK01000077">
    <property type="protein sequence ID" value="KXA88819.1"/>
    <property type="molecule type" value="Genomic_DNA"/>
</dbReference>
<keyword evidence="2" id="KW-1185">Reference proteome</keyword>
<reference evidence="1 2" key="1">
    <citation type="journal article" date="2016" name="Sci. Rep.">
        <title>Metabolic traits of an uncultured archaeal lineage -MSBL1- from brine pools of the Red Sea.</title>
        <authorList>
            <person name="Mwirichia R."/>
            <person name="Alam I."/>
            <person name="Rashid M."/>
            <person name="Vinu M."/>
            <person name="Ba-Alawi W."/>
            <person name="Anthony Kamau A."/>
            <person name="Kamanda Ngugi D."/>
            <person name="Goker M."/>
            <person name="Klenk H.P."/>
            <person name="Bajic V."/>
            <person name="Stingl U."/>
        </authorList>
    </citation>
    <scope>NUCLEOTIDE SEQUENCE [LARGE SCALE GENOMIC DNA]</scope>
    <source>
        <strain evidence="1">SCGC-AAA259B11</strain>
    </source>
</reference>
<sequence>MEWGLMGVLCASVYLGLTRAVEGMSEPVNVESWVRHRQEKEIKPDIEHEKLSETVKKFTREGKKGEILVYLIDWVRKKGVPKEEVFETVEDLINYRDNEIPPLTTRWESERIKEENSEKRKEVLKNTIDRIERKG</sequence>
<gene>
    <name evidence="1" type="ORF">AKJ61_04125</name>
</gene>
<evidence type="ECO:0000313" key="1">
    <source>
        <dbReference type="EMBL" id="KXA88819.1"/>
    </source>
</evidence>
<protein>
    <submittedName>
        <fullName evidence="1">Uncharacterized protein</fullName>
    </submittedName>
</protein>
<accession>A0A133U3P7</accession>
<proteinExistence type="predicted"/>
<name>A0A133U3P7_9EURY</name>
<dbReference type="Proteomes" id="UP000070184">
    <property type="component" value="Unassembled WGS sequence"/>
</dbReference>
<evidence type="ECO:0000313" key="2">
    <source>
        <dbReference type="Proteomes" id="UP000070184"/>
    </source>
</evidence>
<comment type="caution">
    <text evidence="1">The sequence shown here is derived from an EMBL/GenBank/DDBJ whole genome shotgun (WGS) entry which is preliminary data.</text>
</comment>
<dbReference type="AlphaFoldDB" id="A0A133U3P7"/>